<dbReference type="InterPro" id="IPR036880">
    <property type="entry name" value="Kunitz_BPTI_sf"/>
</dbReference>
<keyword evidence="2" id="KW-0722">Serine protease inhibitor</keyword>
<dbReference type="InterPro" id="IPR002223">
    <property type="entry name" value="Kunitz_BPTI"/>
</dbReference>
<dbReference type="Proteomes" id="UP000694424">
    <property type="component" value="Unplaced"/>
</dbReference>
<keyword evidence="4" id="KW-1133">Transmembrane helix</keyword>
<name>A0A8B9PFN8_APTOW</name>
<proteinExistence type="predicted"/>
<keyword evidence="4" id="KW-0812">Transmembrane</keyword>
<feature type="domain" description="BPTI/Kunitz inhibitor" evidence="6">
    <location>
        <begin position="1"/>
        <end position="38"/>
    </location>
</feature>
<keyword evidence="8" id="KW-1185">Reference proteome</keyword>
<dbReference type="Pfam" id="PF00014">
    <property type="entry name" value="Kunitz_BPTI"/>
    <property type="match status" value="2"/>
</dbReference>
<keyword evidence="4" id="KW-0472">Membrane</keyword>
<dbReference type="PROSITE" id="PS50279">
    <property type="entry name" value="BPTI_KUNITZ_2"/>
    <property type="match status" value="2"/>
</dbReference>
<accession>A0A8B9PFN8</accession>
<keyword evidence="3" id="KW-1015">Disulfide bond</keyword>
<evidence type="ECO:0000256" key="3">
    <source>
        <dbReference type="ARBA" id="ARBA00023157"/>
    </source>
</evidence>
<dbReference type="PROSITE" id="PS00280">
    <property type="entry name" value="BPTI_KUNITZ_1"/>
    <property type="match status" value="1"/>
</dbReference>
<dbReference type="PRINTS" id="PR00759">
    <property type="entry name" value="BASICPTASE"/>
</dbReference>
<protein>
    <submittedName>
        <fullName evidence="7">Serine peptidase inhibitor, Kunitz type 2</fullName>
    </submittedName>
</protein>
<dbReference type="FunFam" id="4.10.410.10:FF:000020">
    <property type="entry name" value="Collagen, type VI, alpha 3"/>
    <property type="match status" value="1"/>
</dbReference>
<evidence type="ECO:0000256" key="5">
    <source>
        <dbReference type="SAM" id="SignalP"/>
    </source>
</evidence>
<evidence type="ECO:0000256" key="2">
    <source>
        <dbReference type="ARBA" id="ARBA00022900"/>
    </source>
</evidence>
<dbReference type="Ensembl" id="ENSAOWT00000010207.1">
    <property type="protein sequence ID" value="ENSAOWP00000009004.1"/>
    <property type="gene ID" value="ENSAOWG00000006180.1"/>
</dbReference>
<dbReference type="Gene3D" id="4.10.410.10">
    <property type="entry name" value="Pancreatic trypsin inhibitor Kunitz domain"/>
    <property type="match status" value="2"/>
</dbReference>
<feature type="signal peptide" evidence="5">
    <location>
        <begin position="1"/>
        <end position="23"/>
    </location>
</feature>
<dbReference type="PANTHER" id="PTHR47247:SF1">
    <property type="entry name" value="KUNITZ-TYPE PROTEASE INHIBITOR 2"/>
    <property type="match status" value="1"/>
</dbReference>
<dbReference type="SMART" id="SM00131">
    <property type="entry name" value="KU"/>
    <property type="match status" value="2"/>
</dbReference>
<dbReference type="SUPFAM" id="SSF57362">
    <property type="entry name" value="BPTI-like"/>
    <property type="match status" value="2"/>
</dbReference>
<evidence type="ECO:0000313" key="8">
    <source>
        <dbReference type="Proteomes" id="UP000694424"/>
    </source>
</evidence>
<feature type="chain" id="PRO_5034664368" evidence="5">
    <location>
        <begin position="24"/>
        <end position="308"/>
    </location>
</feature>
<reference evidence="7" key="2">
    <citation type="submission" date="2025-09" db="UniProtKB">
        <authorList>
            <consortium name="Ensembl"/>
        </authorList>
    </citation>
    <scope>IDENTIFICATION</scope>
</reference>
<evidence type="ECO:0000256" key="4">
    <source>
        <dbReference type="SAM" id="Phobius"/>
    </source>
</evidence>
<keyword evidence="5" id="KW-0732">Signal</keyword>
<reference evidence="7" key="1">
    <citation type="submission" date="2025-08" db="UniProtKB">
        <authorList>
            <consortium name="Ensembl"/>
        </authorList>
    </citation>
    <scope>IDENTIFICATION</scope>
</reference>
<evidence type="ECO:0000256" key="1">
    <source>
        <dbReference type="ARBA" id="ARBA00022690"/>
    </source>
</evidence>
<sequence length="308" mass="33842">MPRWWFNATSGLCQSFVFGGCNANLNNFVTEQECQASCARSGGEKDSNEILLPSRKVDSQNADAANKPGHRAEQANDSFSYEEFCMVPQVTGPCRASFSRWYYSPADRTCKKFIYGGCRGNKNNYQKEEQCMHRCSREPGKNGPDFHSDLSTKSECHPAPNSSPVPLVLAPQGSPGLRATWWPVLGWGTWSRERSWGKALQCRELLALAGCCLQPRACFRPWGRALPLPCFPGPPRPPPGQSGLCNLALLSSPAIALAVLLAILAAILLGYMIDVSVKMCRKNPELTAGAAWSPLDDKEYLMSNAYTL</sequence>
<dbReference type="InterPro" id="IPR020901">
    <property type="entry name" value="Prtase_inh_Kunz-CS"/>
</dbReference>
<keyword evidence="1" id="KW-0646">Protease inhibitor</keyword>
<dbReference type="PANTHER" id="PTHR47247">
    <property type="entry name" value="KUNITZ-TYPE PROTEASE INHIBITOR 2"/>
    <property type="match status" value="1"/>
</dbReference>
<dbReference type="CDD" id="cd22622">
    <property type="entry name" value="Kunitz_HAI2_2-like"/>
    <property type="match status" value="1"/>
</dbReference>
<evidence type="ECO:0000313" key="7">
    <source>
        <dbReference type="Ensembl" id="ENSAOWP00000009004.1"/>
    </source>
</evidence>
<organism evidence="7 8">
    <name type="scientific">Apteryx owenii</name>
    <name type="common">Little spotted kiwi</name>
    <dbReference type="NCBI Taxonomy" id="8824"/>
    <lineage>
        <taxon>Eukaryota</taxon>
        <taxon>Metazoa</taxon>
        <taxon>Chordata</taxon>
        <taxon>Craniata</taxon>
        <taxon>Vertebrata</taxon>
        <taxon>Euteleostomi</taxon>
        <taxon>Archelosauria</taxon>
        <taxon>Archosauria</taxon>
        <taxon>Dinosauria</taxon>
        <taxon>Saurischia</taxon>
        <taxon>Theropoda</taxon>
        <taxon>Coelurosauria</taxon>
        <taxon>Aves</taxon>
        <taxon>Palaeognathae</taxon>
        <taxon>Apterygiformes</taxon>
        <taxon>Apterygidae</taxon>
        <taxon>Apteryx</taxon>
    </lineage>
</organism>
<evidence type="ECO:0000259" key="6">
    <source>
        <dbReference type="PROSITE" id="PS50279"/>
    </source>
</evidence>
<feature type="domain" description="BPTI/Kunitz inhibitor" evidence="6">
    <location>
        <begin position="85"/>
        <end position="135"/>
    </location>
</feature>
<dbReference type="PROSITE" id="PS51257">
    <property type="entry name" value="PROKAR_LIPOPROTEIN"/>
    <property type="match status" value="1"/>
</dbReference>
<dbReference type="AlphaFoldDB" id="A0A8B9PFN8"/>
<dbReference type="GO" id="GO:0004867">
    <property type="term" value="F:serine-type endopeptidase inhibitor activity"/>
    <property type="evidence" value="ECO:0007669"/>
    <property type="project" value="UniProtKB-KW"/>
</dbReference>
<feature type="transmembrane region" description="Helical" evidence="4">
    <location>
        <begin position="254"/>
        <end position="273"/>
    </location>
</feature>